<dbReference type="AlphaFoldDB" id="A0A847RMP7"/>
<proteinExistence type="predicted"/>
<gene>
    <name evidence="1" type="ORF">HGH92_28390</name>
</gene>
<evidence type="ECO:0000313" key="2">
    <source>
        <dbReference type="Proteomes" id="UP000570474"/>
    </source>
</evidence>
<accession>A0A847RMP7</accession>
<reference evidence="1 2" key="1">
    <citation type="submission" date="2020-04" db="EMBL/GenBank/DDBJ databases">
        <authorList>
            <person name="Yin C."/>
        </authorList>
    </citation>
    <scope>NUCLEOTIDE SEQUENCE [LARGE SCALE GENOMIC DNA]</scope>
    <source>
        <strain evidence="1 2">Ae27</strain>
    </source>
</reference>
<protein>
    <submittedName>
        <fullName evidence="1">Uncharacterized protein</fullName>
    </submittedName>
</protein>
<evidence type="ECO:0000313" key="1">
    <source>
        <dbReference type="EMBL" id="NLR68259.1"/>
    </source>
</evidence>
<sequence length="57" mass="6332">MLMQTYIVFLRMIASKNDNNGGKMRLLPATTRNCTTSFYTMCTTSKAGCGITFAVKQ</sequence>
<dbReference type="EMBL" id="JABAIA010000003">
    <property type="protein sequence ID" value="NLR68259.1"/>
    <property type="molecule type" value="Genomic_DNA"/>
</dbReference>
<organism evidence="1 2">
    <name type="scientific">Chitinophaga varians</name>
    <dbReference type="NCBI Taxonomy" id="2202339"/>
    <lineage>
        <taxon>Bacteria</taxon>
        <taxon>Pseudomonadati</taxon>
        <taxon>Bacteroidota</taxon>
        <taxon>Chitinophagia</taxon>
        <taxon>Chitinophagales</taxon>
        <taxon>Chitinophagaceae</taxon>
        <taxon>Chitinophaga</taxon>
    </lineage>
</organism>
<dbReference type="Proteomes" id="UP000570474">
    <property type="component" value="Unassembled WGS sequence"/>
</dbReference>
<name>A0A847RMP7_9BACT</name>
<keyword evidence="2" id="KW-1185">Reference proteome</keyword>
<comment type="caution">
    <text evidence="1">The sequence shown here is derived from an EMBL/GenBank/DDBJ whole genome shotgun (WGS) entry which is preliminary data.</text>
</comment>